<reference evidence="2" key="1">
    <citation type="submission" date="2021-03" db="EMBL/GenBank/DDBJ databases">
        <title>Draft genome sequence of rust myrtle Austropuccinia psidii MF-1, a brazilian biotype.</title>
        <authorList>
            <person name="Quecine M.C."/>
            <person name="Pachon D.M.R."/>
            <person name="Bonatelli M.L."/>
            <person name="Correr F.H."/>
            <person name="Franceschini L.M."/>
            <person name="Leite T.F."/>
            <person name="Margarido G.R.A."/>
            <person name="Almeida C.A."/>
            <person name="Ferrarezi J.A."/>
            <person name="Labate C.A."/>
        </authorList>
    </citation>
    <scope>NUCLEOTIDE SEQUENCE</scope>
    <source>
        <strain evidence="2">MF-1</strain>
    </source>
</reference>
<evidence type="ECO:0000313" key="2">
    <source>
        <dbReference type="EMBL" id="MBW0468054.1"/>
    </source>
</evidence>
<dbReference type="EMBL" id="AVOT02001758">
    <property type="protein sequence ID" value="MBW0468054.1"/>
    <property type="molecule type" value="Genomic_DNA"/>
</dbReference>
<sequence length="99" mass="11443">MATTLELDDRYHERKKEKGIYQEKKPTVSGFNSLRPPQDPSYKNPHHKKSNKGKNFQVSKDRPHAALINKHNKLIFSGKERSIKEGLHTYCGGKYPIPK</sequence>
<protein>
    <submittedName>
        <fullName evidence="2">Uncharacterized protein</fullName>
    </submittedName>
</protein>
<keyword evidence="3" id="KW-1185">Reference proteome</keyword>
<gene>
    <name evidence="2" type="ORF">O181_007769</name>
</gene>
<feature type="compositionally biased region" description="Basic and acidic residues" evidence="1">
    <location>
        <begin position="7"/>
        <end position="26"/>
    </location>
</feature>
<name>A0A9Q3GI78_9BASI</name>
<dbReference type="Proteomes" id="UP000765509">
    <property type="component" value="Unassembled WGS sequence"/>
</dbReference>
<accession>A0A9Q3GI78</accession>
<proteinExistence type="predicted"/>
<dbReference type="AlphaFoldDB" id="A0A9Q3GI78"/>
<organism evidence="2 3">
    <name type="scientific">Austropuccinia psidii MF-1</name>
    <dbReference type="NCBI Taxonomy" id="1389203"/>
    <lineage>
        <taxon>Eukaryota</taxon>
        <taxon>Fungi</taxon>
        <taxon>Dikarya</taxon>
        <taxon>Basidiomycota</taxon>
        <taxon>Pucciniomycotina</taxon>
        <taxon>Pucciniomycetes</taxon>
        <taxon>Pucciniales</taxon>
        <taxon>Sphaerophragmiaceae</taxon>
        <taxon>Austropuccinia</taxon>
    </lineage>
</organism>
<dbReference type="OrthoDB" id="5582182at2759"/>
<evidence type="ECO:0000313" key="3">
    <source>
        <dbReference type="Proteomes" id="UP000765509"/>
    </source>
</evidence>
<feature type="region of interest" description="Disordered" evidence="1">
    <location>
        <begin position="1"/>
        <end position="62"/>
    </location>
</feature>
<evidence type="ECO:0000256" key="1">
    <source>
        <dbReference type="SAM" id="MobiDB-lite"/>
    </source>
</evidence>
<comment type="caution">
    <text evidence="2">The sequence shown here is derived from an EMBL/GenBank/DDBJ whole genome shotgun (WGS) entry which is preliminary data.</text>
</comment>